<dbReference type="Pfam" id="PF13963">
    <property type="entry name" value="Transpos_assoc"/>
    <property type="match status" value="1"/>
</dbReference>
<dbReference type="PANTHER" id="PTHR10775:SF185">
    <property type="entry name" value="OS08G0208400 PROTEIN"/>
    <property type="match status" value="1"/>
</dbReference>
<dbReference type="Proteomes" id="UP001652660">
    <property type="component" value="Chromosome 9c"/>
</dbReference>
<dbReference type="RefSeq" id="XP_071920733.1">
    <property type="nucleotide sequence ID" value="XM_072064632.1"/>
</dbReference>
<protein>
    <submittedName>
        <fullName evidence="5">Uncharacterized protein</fullName>
    </submittedName>
</protein>
<evidence type="ECO:0000259" key="3">
    <source>
        <dbReference type="Pfam" id="PF13963"/>
    </source>
</evidence>
<feature type="region of interest" description="Disordered" evidence="1">
    <location>
        <begin position="964"/>
        <end position="995"/>
    </location>
</feature>
<accession>A0ABM4VMH1</accession>
<evidence type="ECO:0000313" key="4">
    <source>
        <dbReference type="Proteomes" id="UP001652660"/>
    </source>
</evidence>
<keyword evidence="4" id="KW-1185">Reference proteome</keyword>
<dbReference type="Pfam" id="PF02992">
    <property type="entry name" value="Transposase_21"/>
    <property type="match status" value="1"/>
</dbReference>
<dbReference type="Pfam" id="PF13960">
    <property type="entry name" value="DUF4218"/>
    <property type="match status" value="1"/>
</dbReference>
<name>A0ABM4VMH1_COFAR</name>
<feature type="domain" description="DUF4218" evidence="2">
    <location>
        <begin position="688"/>
        <end position="800"/>
    </location>
</feature>
<reference evidence="5" key="1">
    <citation type="submission" date="2025-08" db="UniProtKB">
        <authorList>
            <consortium name="RefSeq"/>
        </authorList>
    </citation>
    <scope>IDENTIFICATION</scope>
    <source>
        <tissue evidence="5">Leaves</tissue>
    </source>
</reference>
<organism evidence="4 5">
    <name type="scientific">Coffea arabica</name>
    <name type="common">Arabian coffee</name>
    <dbReference type="NCBI Taxonomy" id="13443"/>
    <lineage>
        <taxon>Eukaryota</taxon>
        <taxon>Viridiplantae</taxon>
        <taxon>Streptophyta</taxon>
        <taxon>Embryophyta</taxon>
        <taxon>Tracheophyta</taxon>
        <taxon>Spermatophyta</taxon>
        <taxon>Magnoliopsida</taxon>
        <taxon>eudicotyledons</taxon>
        <taxon>Gunneridae</taxon>
        <taxon>Pentapetalae</taxon>
        <taxon>asterids</taxon>
        <taxon>lamiids</taxon>
        <taxon>Gentianales</taxon>
        <taxon>Rubiaceae</taxon>
        <taxon>Ixoroideae</taxon>
        <taxon>Gardenieae complex</taxon>
        <taxon>Bertiereae - Coffeeae clade</taxon>
        <taxon>Coffeeae</taxon>
        <taxon>Coffea</taxon>
    </lineage>
</organism>
<feature type="compositionally biased region" description="Acidic residues" evidence="1">
    <location>
        <begin position="90"/>
        <end position="99"/>
    </location>
</feature>
<sequence length="995" mass="115718">MDKNWMRLDNRQDESYKLGVAAFLNFVYSGKAKHLMIACPCKQCNNFCNHTKSVVENHLFTFEIRKSYTRWIHHGEQFRQEIRKDSNLGGDEEGDTDSEDLNHMLNDIGTAQWGGNWFSREDDGEGSSGLNASETDAFLKLLEDANRELYPGNTFFSKLSFVVTLLHLKTMNGWTINSFNSLLEVFKKALPPEVAVPKSFSDAKRIIRDLGFISEKIHACVNDCVLFRKEYENFDTCPNPNCKEARYKSKGSKIPRKVLRYFPLKPRLQRLYAHKEIALDMRWHKEKCVDDGNTMRHPADSEAWKDFDKLYPDFAHDPRNVRFGLVTDGFNPFGTMTSTYSIWPVFIVPYNLPPWKCMKDPFFFMSMLIPSPKSPGNEICVYMAPLIDELNEFWDGLESYDAHTGQKFTIRTALLWTINDFPAYAMLSGWSTKGYQACPICMAETSCMHLKHRKKLCYTGHHRFLPIDHHWRRERKPFDGKVDFRNPVIPLSGKEVLKQLERIEIQFGKTLQQIKARKRKRDASGLNWTKKSCFFELPYWSNLKLRHNLDVMHIVKNISESVFATIMDFDGKTKDNWQCRNDLKELGIKKELHLIQNGDVYIMPHACYQLFKEEKKKDCDFLASIKFPDGFASNISRCIKNGQFQLSGMKSHDFHIFIQRILPFAIRGSLTKEVRQVLFELSDLIKKLCARTLHRDVLQECDSKIPVIMCKLERLFPPAFFDIMLHVLVHLPAEAILTGPAQYRWMFPFERKMGILKSYVQNKARPEGCIAERYIDKECLTFFSMYLDNVETIFNRPERNNERVDKHGQLSIFSGSARPFGGSKHRYLPDSELAKIHSFLLNNCDELDDYINEHKTLLEAECTENVIQQHDKEFATWFKERVLYGSQPWNDEFRSLALGLDNRICMYTSCMANGYRFHTEDRERERKTQNSGIVVKGEHGNNVIDFYGVLKEIIELRGTQQADEDFIDDSDIGDPNSCDDDENEDILSDNDTDSS</sequence>
<gene>
    <name evidence="5" type="primary">LOC113708184</name>
</gene>
<proteinExistence type="predicted"/>
<feature type="domain" description="Transposase-associated" evidence="3">
    <location>
        <begin position="3"/>
        <end position="76"/>
    </location>
</feature>
<evidence type="ECO:0000313" key="5">
    <source>
        <dbReference type="RefSeq" id="XP_071920733.1"/>
    </source>
</evidence>
<dbReference type="InterPro" id="IPR025452">
    <property type="entry name" value="DUF4218"/>
</dbReference>
<feature type="region of interest" description="Disordered" evidence="1">
    <location>
        <begin position="82"/>
        <end position="101"/>
    </location>
</feature>
<evidence type="ECO:0000259" key="2">
    <source>
        <dbReference type="Pfam" id="PF13960"/>
    </source>
</evidence>
<dbReference type="InterPro" id="IPR029480">
    <property type="entry name" value="Transpos_assoc"/>
</dbReference>
<evidence type="ECO:0000256" key="1">
    <source>
        <dbReference type="SAM" id="MobiDB-lite"/>
    </source>
</evidence>
<dbReference type="GeneID" id="113708184"/>
<dbReference type="PANTHER" id="PTHR10775">
    <property type="entry name" value="OS08G0208400 PROTEIN"/>
    <property type="match status" value="1"/>
</dbReference>
<dbReference type="InterPro" id="IPR004242">
    <property type="entry name" value="Transposase_21"/>
</dbReference>